<feature type="transmembrane region" description="Helical" evidence="11">
    <location>
        <begin position="105"/>
        <end position="125"/>
    </location>
</feature>
<dbReference type="InterPro" id="IPR006876">
    <property type="entry name" value="LMBR1-like_membr_prot"/>
</dbReference>
<dbReference type="PANTHER" id="PTHR16130">
    <property type="entry name" value="LYSOSOMAL COBALAMIN TRANSPORTER-RELATED"/>
    <property type="match status" value="1"/>
</dbReference>
<feature type="transmembrane region" description="Helical" evidence="11">
    <location>
        <begin position="255"/>
        <end position="277"/>
    </location>
</feature>
<feature type="transmembrane region" description="Helical" evidence="11">
    <location>
        <begin position="61"/>
        <end position="85"/>
    </location>
</feature>
<evidence type="ECO:0000256" key="5">
    <source>
        <dbReference type="ARBA" id="ARBA00022692"/>
    </source>
</evidence>
<dbReference type="EMBL" id="GIBP01002213">
    <property type="protein sequence ID" value="NDV31182.1"/>
    <property type="molecule type" value="Transcribed_RNA"/>
</dbReference>
<dbReference type="GO" id="GO:0072665">
    <property type="term" value="P:protein localization to vacuole"/>
    <property type="evidence" value="ECO:0007669"/>
    <property type="project" value="TreeGrafter"/>
</dbReference>
<dbReference type="Pfam" id="PF04791">
    <property type="entry name" value="LMBR1"/>
    <property type="match status" value="1"/>
</dbReference>
<accession>A0A6B2L2H5</accession>
<keyword evidence="4" id="KW-0846">Cobalamin</keyword>
<feature type="transmembrane region" description="Helical" evidence="11">
    <location>
        <begin position="433"/>
        <end position="458"/>
    </location>
</feature>
<feature type="transmembrane region" description="Helical" evidence="11">
    <location>
        <begin position="321"/>
        <end position="342"/>
    </location>
</feature>
<feature type="coiled-coil region" evidence="10">
    <location>
        <begin position="185"/>
        <end position="215"/>
    </location>
</feature>
<dbReference type="GO" id="GO:0005765">
    <property type="term" value="C:lysosomal membrane"/>
    <property type="evidence" value="ECO:0007669"/>
    <property type="project" value="UniProtKB-SubCell"/>
</dbReference>
<evidence type="ECO:0000313" key="12">
    <source>
        <dbReference type="EMBL" id="NDV31182.1"/>
    </source>
</evidence>
<evidence type="ECO:0008006" key="13">
    <source>
        <dbReference type="Google" id="ProtNLM"/>
    </source>
</evidence>
<evidence type="ECO:0000256" key="8">
    <source>
        <dbReference type="ARBA" id="ARBA00023228"/>
    </source>
</evidence>
<evidence type="ECO:0000256" key="10">
    <source>
        <dbReference type="SAM" id="Coils"/>
    </source>
</evidence>
<evidence type="ECO:0000256" key="3">
    <source>
        <dbReference type="ARBA" id="ARBA00022448"/>
    </source>
</evidence>
<dbReference type="GO" id="GO:0031419">
    <property type="term" value="F:cobalamin binding"/>
    <property type="evidence" value="ECO:0007669"/>
    <property type="project" value="UniProtKB-KW"/>
</dbReference>
<feature type="transmembrane region" description="Helical" evidence="11">
    <location>
        <begin position="153"/>
        <end position="177"/>
    </location>
</feature>
<evidence type="ECO:0000256" key="4">
    <source>
        <dbReference type="ARBA" id="ARBA00022628"/>
    </source>
</evidence>
<keyword evidence="6 11" id="KW-1133">Transmembrane helix</keyword>
<keyword evidence="5 11" id="KW-0812">Transmembrane</keyword>
<sequence length="479" mass="54521">MLILNFFIVRYYVDKSNFEVFPVIVSVASLTITLLCVFLIPVDIYSVSTGESEFTRTSIRILYLILYCLVLIVCFGVIPFAWFYYDAYDAESDSTVKRLIRASKYTIGFVVAVVILLVIGIFIRADDLNSNDAPDVWANKILAQGRNSATLSFTIACVTVLGYLVWCTYTAIGLSFLPLGLIKGRKSIEEDKKELHKKKEQLKKQRERSDDLEETELDNSTAEFISDEVRVLQKRALRLEQIDSRFEKILGYCRPFSVVFGVIFLLLSLLLVISISLTALDRTLHHINCGFGCGFILQYPEIFNPLDKLLIVLAKFFPLDYIVLSIIIMYVYFCTLHAITEIGVKCFCLHMFKFQKDRTEPRALLMTSILLMLSTLALNNSIVTLAPTYSNFGSQTYISNTTNTETTCSMDSPSCETTQLGTLVHGVQLNVKFIGVIFYCLTWIFVLIYFIGLIVACVRKKKSNVEEYSDDDEEEENWN</sequence>
<keyword evidence="10" id="KW-0175">Coiled coil</keyword>
<dbReference type="InterPro" id="IPR050854">
    <property type="entry name" value="LMBD1_LysCbl_Transport"/>
</dbReference>
<dbReference type="PANTHER" id="PTHR16130:SF2">
    <property type="entry name" value="LYSOSOMAL COBALAMIN TRANSPORT ESCORT PROTEIN LMBD1"/>
    <property type="match status" value="1"/>
</dbReference>
<evidence type="ECO:0000256" key="1">
    <source>
        <dbReference type="ARBA" id="ARBA00004155"/>
    </source>
</evidence>
<evidence type="ECO:0000256" key="6">
    <source>
        <dbReference type="ARBA" id="ARBA00022989"/>
    </source>
</evidence>
<feature type="transmembrane region" description="Helical" evidence="11">
    <location>
        <begin position="363"/>
        <end position="383"/>
    </location>
</feature>
<keyword evidence="7 11" id="KW-0472">Membrane</keyword>
<keyword evidence="9" id="KW-0170">Cobalt</keyword>
<organism evidence="12">
    <name type="scientific">Arcella intermedia</name>
    <dbReference type="NCBI Taxonomy" id="1963864"/>
    <lineage>
        <taxon>Eukaryota</taxon>
        <taxon>Amoebozoa</taxon>
        <taxon>Tubulinea</taxon>
        <taxon>Elardia</taxon>
        <taxon>Arcellinida</taxon>
        <taxon>Sphaerothecina</taxon>
        <taxon>Arcellidae</taxon>
        <taxon>Arcella</taxon>
    </lineage>
</organism>
<reference evidence="12" key="1">
    <citation type="journal article" date="2020" name="J. Eukaryot. Microbiol.">
        <title>De novo Sequencing, Assembly and Annotation of the Transcriptome for the Free-Living Testate Amoeba Arcella intermedia.</title>
        <authorList>
            <person name="Ribeiro G.M."/>
            <person name="Porfirio-Sousa A.L."/>
            <person name="Maurer-Alcala X.X."/>
            <person name="Katz L.A."/>
            <person name="Lahr D.J.G."/>
        </authorList>
    </citation>
    <scope>NUCLEOTIDE SEQUENCE</scope>
</reference>
<proteinExistence type="inferred from homology"/>
<evidence type="ECO:0000256" key="11">
    <source>
        <dbReference type="SAM" id="Phobius"/>
    </source>
</evidence>
<comment type="subcellular location">
    <subcellularLocation>
        <location evidence="1">Lysosome membrane</location>
        <topology evidence="1">Multi-pass membrane protein</topology>
    </subcellularLocation>
</comment>
<evidence type="ECO:0000256" key="9">
    <source>
        <dbReference type="ARBA" id="ARBA00023285"/>
    </source>
</evidence>
<keyword evidence="8" id="KW-0458">Lysosome</keyword>
<evidence type="ECO:0000256" key="2">
    <source>
        <dbReference type="ARBA" id="ARBA00009901"/>
    </source>
</evidence>
<evidence type="ECO:0000256" key="7">
    <source>
        <dbReference type="ARBA" id="ARBA00023136"/>
    </source>
</evidence>
<name>A0A6B2L2H5_9EUKA</name>
<protein>
    <recommendedName>
        <fullName evidence="13">LMBR1-like conserved region-containing protein</fullName>
    </recommendedName>
</protein>
<dbReference type="AlphaFoldDB" id="A0A6B2L2H5"/>
<keyword evidence="3" id="KW-0813">Transport</keyword>
<feature type="transmembrane region" description="Helical" evidence="11">
    <location>
        <begin position="20"/>
        <end position="41"/>
    </location>
</feature>
<comment type="similarity">
    <text evidence="2">Belongs to the LIMR family. LMBRD1 subfamily.</text>
</comment>